<dbReference type="RefSeq" id="WP_078933386.1">
    <property type="nucleotide sequence ID" value="NZ_FUWG01000010.1"/>
</dbReference>
<sequence length="451" mass="50323">MFPPFPEEEAYAECARIIQDIDAGKIRINQFSAPSEERRGQGVMIGVLVCRASDGRRIVLKTLSGIGKELVSDCVAEDEIFVRPIVSAEKINAALLENDARIHTLTDKINALKCARNAGGSKYSVQTDEEKRYVSERAALTKKSLLRVYELYSFHCADGTTRKLLEICRKKLPPTGTGDCCAPKLLDFAFSNGLLPVSMAETFCGGETAHKISGRRYPPCDERCALILPAMLGLNIIYRDFSIIVVNKQRGVLSVPGRGPEKQDCIVNRVKRLFPGCITQPAVHRLDMETSGLMVLAFTEEAHRNLNRQFEKREVQKEYIALVDGIIPSPDGQTELFFRVDVDNRPHQIWDDVHGKKAVTEWHVVRTENYVSPADGTERTVTRVRFIPHTGRTHQLRLAAADSHGFGKPIVGDTLYGTCAPGERLMLHARTLCFTHPVTGKPMEFTSEPDF</sequence>
<protein>
    <submittedName>
        <fullName evidence="2">tRNA pseudouridine32 synthase / 23S rRNA pseudouridine746 synthase</fullName>
    </submittedName>
</protein>
<dbReference type="AlphaFoldDB" id="A0A1T4L6B4"/>
<dbReference type="STRING" id="261392.SAMN02745149_01478"/>
<proteinExistence type="predicted"/>
<dbReference type="SUPFAM" id="SSF55120">
    <property type="entry name" value="Pseudouridine synthase"/>
    <property type="match status" value="1"/>
</dbReference>
<organism evidence="2 3">
    <name type="scientific">Treponema porcinum</name>
    <dbReference type="NCBI Taxonomy" id="261392"/>
    <lineage>
        <taxon>Bacteria</taxon>
        <taxon>Pseudomonadati</taxon>
        <taxon>Spirochaetota</taxon>
        <taxon>Spirochaetia</taxon>
        <taxon>Spirochaetales</taxon>
        <taxon>Treponemataceae</taxon>
        <taxon>Treponema</taxon>
    </lineage>
</organism>
<reference evidence="2 3" key="1">
    <citation type="submission" date="2017-02" db="EMBL/GenBank/DDBJ databases">
        <authorList>
            <person name="Peterson S.W."/>
        </authorList>
    </citation>
    <scope>NUCLEOTIDE SEQUENCE [LARGE SCALE GENOMIC DNA]</scope>
    <source>
        <strain evidence="2 3">ATCC BAA-908</strain>
    </source>
</reference>
<dbReference type="InterPro" id="IPR006145">
    <property type="entry name" value="PsdUridine_synth_RsuA/RluA"/>
</dbReference>
<accession>A0A1T4L6B4</accession>
<gene>
    <name evidence="2" type="ORF">SAMN02745149_01478</name>
</gene>
<dbReference type="GeneID" id="78316772"/>
<evidence type="ECO:0000259" key="1">
    <source>
        <dbReference type="Pfam" id="PF00849"/>
    </source>
</evidence>
<evidence type="ECO:0000313" key="2">
    <source>
        <dbReference type="EMBL" id="SJZ50266.1"/>
    </source>
</evidence>
<dbReference type="Proteomes" id="UP000190423">
    <property type="component" value="Unassembled WGS sequence"/>
</dbReference>
<dbReference type="GO" id="GO:0140098">
    <property type="term" value="F:catalytic activity, acting on RNA"/>
    <property type="evidence" value="ECO:0007669"/>
    <property type="project" value="UniProtKB-ARBA"/>
</dbReference>
<dbReference type="InterPro" id="IPR050188">
    <property type="entry name" value="RluA_PseudoU_synthase"/>
</dbReference>
<keyword evidence="3" id="KW-1185">Reference proteome</keyword>
<dbReference type="InterPro" id="IPR006224">
    <property type="entry name" value="PsdUridine_synth_RluA-like_CS"/>
</dbReference>
<feature type="domain" description="Pseudouridine synthase RsuA/RluA-like" evidence="1">
    <location>
        <begin position="243"/>
        <end position="400"/>
    </location>
</feature>
<dbReference type="GO" id="GO:0000455">
    <property type="term" value="P:enzyme-directed rRNA pseudouridine synthesis"/>
    <property type="evidence" value="ECO:0007669"/>
    <property type="project" value="TreeGrafter"/>
</dbReference>
<dbReference type="Pfam" id="PF00849">
    <property type="entry name" value="PseudoU_synth_2"/>
    <property type="match status" value="1"/>
</dbReference>
<dbReference type="CDD" id="cd02869">
    <property type="entry name" value="PseudoU_synth_RluA_like"/>
    <property type="match status" value="1"/>
</dbReference>
<dbReference type="InterPro" id="IPR020103">
    <property type="entry name" value="PsdUridine_synth_cat_dom_sf"/>
</dbReference>
<dbReference type="OrthoDB" id="305739at2"/>
<name>A0A1T4L6B4_TREPO</name>
<dbReference type="PROSITE" id="PS01129">
    <property type="entry name" value="PSI_RLU"/>
    <property type="match status" value="1"/>
</dbReference>
<dbReference type="GO" id="GO:0009982">
    <property type="term" value="F:pseudouridine synthase activity"/>
    <property type="evidence" value="ECO:0007669"/>
    <property type="project" value="InterPro"/>
</dbReference>
<dbReference type="PANTHER" id="PTHR21600:SF89">
    <property type="entry name" value="RIBOSOMAL LARGE SUBUNIT PSEUDOURIDINE SYNTHASE A"/>
    <property type="match status" value="1"/>
</dbReference>
<dbReference type="Gene3D" id="3.30.2350.10">
    <property type="entry name" value="Pseudouridine synthase"/>
    <property type="match status" value="1"/>
</dbReference>
<dbReference type="PANTHER" id="PTHR21600">
    <property type="entry name" value="MITOCHONDRIAL RNA PSEUDOURIDINE SYNTHASE"/>
    <property type="match status" value="1"/>
</dbReference>
<evidence type="ECO:0000313" key="3">
    <source>
        <dbReference type="Proteomes" id="UP000190423"/>
    </source>
</evidence>
<dbReference type="GO" id="GO:0003723">
    <property type="term" value="F:RNA binding"/>
    <property type="evidence" value="ECO:0007669"/>
    <property type="project" value="InterPro"/>
</dbReference>
<dbReference type="EMBL" id="FUWG01000010">
    <property type="protein sequence ID" value="SJZ50266.1"/>
    <property type="molecule type" value="Genomic_DNA"/>
</dbReference>